<feature type="region of interest" description="Disordered" evidence="1">
    <location>
        <begin position="597"/>
        <end position="678"/>
    </location>
</feature>
<dbReference type="EMBL" id="CAWUOM010000099">
    <property type="protein sequence ID" value="CAK7272038.1"/>
    <property type="molecule type" value="Genomic_DNA"/>
</dbReference>
<comment type="caution">
    <text evidence="3">The sequence shown here is derived from an EMBL/GenBank/DDBJ whole genome shotgun (WGS) entry which is preliminary data.</text>
</comment>
<dbReference type="SUPFAM" id="SSF46934">
    <property type="entry name" value="UBA-like"/>
    <property type="match status" value="1"/>
</dbReference>
<feature type="compositionally biased region" description="Basic residues" evidence="1">
    <location>
        <begin position="648"/>
        <end position="672"/>
    </location>
</feature>
<dbReference type="Proteomes" id="UP001642501">
    <property type="component" value="Unassembled WGS sequence"/>
</dbReference>
<dbReference type="Gene3D" id="1.10.8.10">
    <property type="entry name" value="DNA helicase RuvA subunit, C-terminal domain"/>
    <property type="match status" value="1"/>
</dbReference>
<dbReference type="PANTHER" id="PTHR21494:SF0">
    <property type="entry name" value="ACTIVATING SIGNAL COINTEGRATOR 1 COMPLEX SUBUNIT 2"/>
    <property type="match status" value="1"/>
</dbReference>
<dbReference type="Pfam" id="PF02845">
    <property type="entry name" value="CUE"/>
    <property type="match status" value="1"/>
</dbReference>
<protein>
    <recommendedName>
        <fullName evidence="2">CUE domain-containing protein</fullName>
    </recommendedName>
</protein>
<feature type="compositionally biased region" description="Gly residues" evidence="1">
    <location>
        <begin position="623"/>
        <end position="635"/>
    </location>
</feature>
<sequence length="678" mass="73841">MEPSLPPLAPFLSAASSFADDWPLYLQAWHTLAAAYLTLPDAVFATALSKEEQSGISTFVASLTRAQAEQAPAAIDDSPEFAILKRTTFLLFTRAIRAPKPPPVLLSWEVLADASRVYGRQRVGQVLAQLPPASLEIAEASLAALKKFLVRNMEAGLAQSGDLGSTERHLQRVNFLISAWPAAGAFFMTGSDYLDAMVSCYTIMNPPLRRVLVTSLYISLIGLTQQPTPRYSLLSDLLYALRCAAEEHKKGPLRPSDSLVNELVSVTPILRQLRQRSEAPDTGAGSLKNRLLAILNDLATYRQPDRRLMPPPGRLKKKPDKGKSAVKNTHLESPADDPCPHKLSRISVVQDLFPHLESEYVAKLLDEYDDDTEQLIAHLLDGKLPLILEAVDHSVNETATPTHDNQHTRPASRVTPPQSFTRHKIFEGDELDELSLQTSKLHFGKHASSKTADDILAESSSTTQKAAIWSALASFDADDDERDDTYDAADVGGTVDGPMSSAGGAEDLQATNEQALFAAYQSTSSESPGVFSRDAATRRSAARLKLRDETGMTDEAIEGWAIMLARNPQQRRRLELQAQSGAFGGEQNDLVRTAWRAGEDDEEDGSSSSPRGGFRGRGRGGRGRGGNSGSRGGNVSGPTGEKETEQARKRKEANKSTRANHNRRDQRARKMAKGGFPG</sequence>
<feature type="domain" description="CUE" evidence="2">
    <location>
        <begin position="341"/>
        <end position="384"/>
    </location>
</feature>
<evidence type="ECO:0000313" key="4">
    <source>
        <dbReference type="Proteomes" id="UP001642501"/>
    </source>
</evidence>
<accession>A0ABP0DWM7</accession>
<dbReference type="CDD" id="cd14364">
    <property type="entry name" value="CUE_ASCC2"/>
    <property type="match status" value="1"/>
</dbReference>
<feature type="region of interest" description="Disordered" evidence="1">
    <location>
        <begin position="304"/>
        <end position="338"/>
    </location>
</feature>
<keyword evidence="4" id="KW-1185">Reference proteome</keyword>
<name>A0ABP0DWM7_9PEZI</name>
<proteinExistence type="predicted"/>
<dbReference type="InterPro" id="IPR003892">
    <property type="entry name" value="CUE"/>
</dbReference>
<dbReference type="InterPro" id="IPR009060">
    <property type="entry name" value="UBA-like_sf"/>
</dbReference>
<evidence type="ECO:0000313" key="3">
    <source>
        <dbReference type="EMBL" id="CAK7272038.1"/>
    </source>
</evidence>
<gene>
    <name evidence="3" type="ORF">SEPCBS57363_004931</name>
</gene>
<evidence type="ECO:0000256" key="1">
    <source>
        <dbReference type="SAM" id="MobiDB-lite"/>
    </source>
</evidence>
<organism evidence="3 4">
    <name type="scientific">Sporothrix epigloea</name>
    <dbReference type="NCBI Taxonomy" id="1892477"/>
    <lineage>
        <taxon>Eukaryota</taxon>
        <taxon>Fungi</taxon>
        <taxon>Dikarya</taxon>
        <taxon>Ascomycota</taxon>
        <taxon>Pezizomycotina</taxon>
        <taxon>Sordariomycetes</taxon>
        <taxon>Sordariomycetidae</taxon>
        <taxon>Ophiostomatales</taxon>
        <taxon>Ophiostomataceae</taxon>
        <taxon>Sporothrix</taxon>
    </lineage>
</organism>
<dbReference type="InterPro" id="IPR041800">
    <property type="entry name" value="ASCC2_CUE"/>
</dbReference>
<reference evidence="3 4" key="1">
    <citation type="submission" date="2024-01" db="EMBL/GenBank/DDBJ databases">
        <authorList>
            <person name="Allen C."/>
            <person name="Tagirdzhanova G."/>
        </authorList>
    </citation>
    <scope>NUCLEOTIDE SEQUENCE [LARGE SCALE GENOMIC DNA]</scope>
    <source>
        <strain evidence="3 4">CBS 573.63</strain>
    </source>
</reference>
<dbReference type="PANTHER" id="PTHR21494">
    <property type="entry name" value="ACTIVATING SIGNAL COINTEGRATOR 1 COMPLEX SUBUNIT 2 ASC-1 COMPLEX SUBUNIT P100"/>
    <property type="match status" value="1"/>
</dbReference>
<feature type="region of interest" description="Disordered" evidence="1">
    <location>
        <begin position="399"/>
        <end position="419"/>
    </location>
</feature>
<dbReference type="InterPro" id="IPR052586">
    <property type="entry name" value="ASCC2"/>
</dbReference>
<dbReference type="PROSITE" id="PS51140">
    <property type="entry name" value="CUE"/>
    <property type="match status" value="1"/>
</dbReference>
<evidence type="ECO:0000259" key="2">
    <source>
        <dbReference type="PROSITE" id="PS51140"/>
    </source>
</evidence>